<organism evidence="3 4">
    <name type="scientific">Aquirufa avitistagni</name>
    <dbReference type="NCBI Taxonomy" id="3104728"/>
    <lineage>
        <taxon>Bacteria</taxon>
        <taxon>Pseudomonadati</taxon>
        <taxon>Bacteroidota</taxon>
        <taxon>Cytophagia</taxon>
        <taxon>Cytophagales</taxon>
        <taxon>Flectobacillaceae</taxon>
        <taxon>Aquirufa</taxon>
    </lineage>
</organism>
<dbReference type="Pfam" id="PF25973">
    <property type="entry name" value="BSH_CzcB"/>
    <property type="match status" value="1"/>
</dbReference>
<dbReference type="EMBL" id="JBBKXZ010000002">
    <property type="protein sequence ID" value="MFD3394582.1"/>
    <property type="molecule type" value="Genomic_DNA"/>
</dbReference>
<evidence type="ECO:0000313" key="3">
    <source>
        <dbReference type="EMBL" id="MFD3394582.1"/>
    </source>
</evidence>
<protein>
    <submittedName>
        <fullName evidence="3">Efflux RND transporter periplasmic adaptor subunit</fullName>
    </submittedName>
</protein>
<dbReference type="PANTHER" id="PTHR30097:SF4">
    <property type="entry name" value="SLR6042 PROTEIN"/>
    <property type="match status" value="1"/>
</dbReference>
<evidence type="ECO:0000313" key="4">
    <source>
        <dbReference type="Proteomes" id="UP001598138"/>
    </source>
</evidence>
<sequence>MNKYIILLIAVIAASCGKKETAEEAQAPSVIQLSADQKQRAGIVLGQLEQREISERISCTGLVDVPPISQASVSIPISGYVKSTFELLPGKQVAKGQILATLTSLDFIQMQQEYLQAQSQMSLLVSERSRQQVLQAEEVGSKKKFQQSEADLGNLQALTKSLALKLEILGCDMKSLAQGNISSTLVVRSPIDGYIDEQFLAIGKFVSPTDVLVKIVGVAHKHIELKVFERDLAKIKLGQVIEFSGNGMTAKAKVFLVGKQVDLTTRLTPIHGHFVSEAAEANFTIGQFVNAEIQVGAQRMLTIPQAGLARVGKGGFIYVELANGSMKQIPVEVRGATQEYVGIIPKQALPAGQVVLQGASALEAIFAKD</sequence>
<reference evidence="3 4" key="1">
    <citation type="submission" date="2024-03" db="EMBL/GenBank/DDBJ databases">
        <title>Aquirufa genome sequencing.</title>
        <authorList>
            <person name="Pitt A."/>
            <person name="Hahn M.W."/>
        </authorList>
    </citation>
    <scope>NUCLEOTIDE SEQUENCE [LARGE SCALE GENOMIC DNA]</scope>
    <source>
        <strain evidence="3 4">OSTEICH-129V</strain>
    </source>
</reference>
<keyword evidence="4" id="KW-1185">Reference proteome</keyword>
<dbReference type="PANTHER" id="PTHR30097">
    <property type="entry name" value="CATION EFFLUX SYSTEM PROTEIN CUSB"/>
    <property type="match status" value="1"/>
</dbReference>
<dbReference type="Gene3D" id="2.40.30.170">
    <property type="match status" value="1"/>
</dbReference>
<dbReference type="Gene3D" id="1.10.287.470">
    <property type="entry name" value="Helix hairpin bin"/>
    <property type="match status" value="1"/>
</dbReference>
<dbReference type="InterPro" id="IPR058647">
    <property type="entry name" value="BSH_CzcB-like"/>
</dbReference>
<name>A0ABW6DCG0_9BACT</name>
<gene>
    <name evidence="3" type="ORF">U0R10_08115</name>
</gene>
<evidence type="ECO:0000256" key="1">
    <source>
        <dbReference type="ARBA" id="ARBA00022448"/>
    </source>
</evidence>
<keyword evidence="1" id="KW-0813">Transport</keyword>
<dbReference type="Proteomes" id="UP001598138">
    <property type="component" value="Unassembled WGS sequence"/>
</dbReference>
<dbReference type="PROSITE" id="PS51257">
    <property type="entry name" value="PROKAR_LIPOPROTEIN"/>
    <property type="match status" value="1"/>
</dbReference>
<dbReference type="InterPro" id="IPR051909">
    <property type="entry name" value="MFP_Cation_Efflux"/>
</dbReference>
<comment type="caution">
    <text evidence="3">The sequence shown here is derived from an EMBL/GenBank/DDBJ whole genome shotgun (WGS) entry which is preliminary data.</text>
</comment>
<dbReference type="SUPFAM" id="SSF111369">
    <property type="entry name" value="HlyD-like secretion proteins"/>
    <property type="match status" value="1"/>
</dbReference>
<evidence type="ECO:0000259" key="2">
    <source>
        <dbReference type="Pfam" id="PF25973"/>
    </source>
</evidence>
<dbReference type="Gene3D" id="2.40.50.100">
    <property type="match status" value="1"/>
</dbReference>
<dbReference type="Gene3D" id="2.40.420.20">
    <property type="match status" value="1"/>
</dbReference>
<proteinExistence type="predicted"/>
<feature type="domain" description="CzcB-like barrel-sandwich hybrid" evidence="2">
    <location>
        <begin position="71"/>
        <end position="215"/>
    </location>
</feature>
<dbReference type="RefSeq" id="WP_377983462.1">
    <property type="nucleotide sequence ID" value="NZ_JBBKXZ010000002.1"/>
</dbReference>
<accession>A0ABW6DCG0</accession>